<evidence type="ECO:0000256" key="4">
    <source>
        <dbReference type="ARBA" id="ARBA00039404"/>
    </source>
</evidence>
<evidence type="ECO:0000256" key="3">
    <source>
        <dbReference type="ARBA" id="ARBA00038790"/>
    </source>
</evidence>
<dbReference type="Gene3D" id="3.10.20.70">
    <property type="entry name" value="Glutamine synthetase, N-terminal domain"/>
    <property type="match status" value="1"/>
</dbReference>
<protein>
    <recommendedName>
        <fullName evidence="4">Lengsin</fullName>
    </recommendedName>
    <alternativeName>
        <fullName evidence="5">Glutamate-ammonia ligase domain-containing protein 1</fullName>
    </alternativeName>
</protein>
<dbReference type="GO" id="GO:0016020">
    <property type="term" value="C:membrane"/>
    <property type="evidence" value="ECO:0007669"/>
    <property type="project" value="TreeGrafter"/>
</dbReference>
<evidence type="ECO:0000256" key="1">
    <source>
        <dbReference type="ARBA" id="ARBA00009897"/>
    </source>
</evidence>
<dbReference type="InterPro" id="IPR008146">
    <property type="entry name" value="Gln_synth_cat_dom"/>
</dbReference>
<dbReference type="SUPFAM" id="SSF54368">
    <property type="entry name" value="Glutamine synthetase, N-terminal domain"/>
    <property type="match status" value="1"/>
</dbReference>
<dbReference type="InterPro" id="IPR014746">
    <property type="entry name" value="Gln_synth/guanido_kin_cat_dom"/>
</dbReference>
<reference evidence="8" key="1">
    <citation type="submission" date="2022-03" db="EMBL/GenBank/DDBJ databases">
        <authorList>
            <person name="Martin C."/>
        </authorList>
    </citation>
    <scope>NUCLEOTIDE SEQUENCE</scope>
</reference>
<dbReference type="Gene3D" id="3.30.590.10">
    <property type="entry name" value="Glutamine synthetase/guanido kinase, catalytic domain"/>
    <property type="match status" value="1"/>
</dbReference>
<dbReference type="EMBL" id="CAIIXF020000002">
    <property type="protein sequence ID" value="CAH1778002.1"/>
    <property type="molecule type" value="Genomic_DNA"/>
</dbReference>
<dbReference type="GO" id="GO:0006542">
    <property type="term" value="P:glutamine biosynthetic process"/>
    <property type="evidence" value="ECO:0007669"/>
    <property type="project" value="InterPro"/>
</dbReference>
<evidence type="ECO:0000256" key="5">
    <source>
        <dbReference type="ARBA" id="ARBA00042675"/>
    </source>
</evidence>
<dbReference type="SMART" id="SM01230">
    <property type="entry name" value="Gln-synt_C"/>
    <property type="match status" value="1"/>
</dbReference>
<dbReference type="Proteomes" id="UP000749559">
    <property type="component" value="Unassembled WGS sequence"/>
</dbReference>
<dbReference type="SUPFAM" id="SSF55931">
    <property type="entry name" value="Glutamine synthetase/guanido kinase"/>
    <property type="match status" value="1"/>
</dbReference>
<organism evidence="8 9">
    <name type="scientific">Owenia fusiformis</name>
    <name type="common">Polychaete worm</name>
    <dbReference type="NCBI Taxonomy" id="6347"/>
    <lineage>
        <taxon>Eukaryota</taxon>
        <taxon>Metazoa</taxon>
        <taxon>Spiralia</taxon>
        <taxon>Lophotrochozoa</taxon>
        <taxon>Annelida</taxon>
        <taxon>Polychaeta</taxon>
        <taxon>Sedentaria</taxon>
        <taxon>Canalipalpata</taxon>
        <taxon>Sabellida</taxon>
        <taxon>Oweniida</taxon>
        <taxon>Oweniidae</taxon>
        <taxon>Owenia</taxon>
    </lineage>
</organism>
<comment type="subunit">
    <text evidence="3">Dodecamer. Interacts with BFSP2 and VIM.</text>
</comment>
<comment type="similarity">
    <text evidence="1 6 7">Belongs to the glutamine synthetase family.</text>
</comment>
<evidence type="ECO:0000256" key="7">
    <source>
        <dbReference type="RuleBase" id="RU000384"/>
    </source>
</evidence>
<dbReference type="PANTHER" id="PTHR43407:SF1">
    <property type="entry name" value="LENGSIN"/>
    <property type="match status" value="1"/>
</dbReference>
<proteinExistence type="inferred from homology"/>
<dbReference type="OrthoDB" id="77835at2759"/>
<comment type="function">
    <text evidence="2">May act as a component of the cytoskeleton or as a chaperone for the reorganization of intermediate filament proteins during terminal differentiation in the lens. Does not seem to have enzymatic activity.</text>
</comment>
<dbReference type="GO" id="GO:0004356">
    <property type="term" value="F:glutamine synthetase activity"/>
    <property type="evidence" value="ECO:0007669"/>
    <property type="project" value="InterPro"/>
</dbReference>
<keyword evidence="9" id="KW-1185">Reference proteome</keyword>
<dbReference type="GO" id="GO:0005737">
    <property type="term" value="C:cytoplasm"/>
    <property type="evidence" value="ECO:0007669"/>
    <property type="project" value="TreeGrafter"/>
</dbReference>
<dbReference type="InterPro" id="IPR036651">
    <property type="entry name" value="Gln_synt_N_sf"/>
</dbReference>
<dbReference type="Pfam" id="PF00120">
    <property type="entry name" value="Gln-synt_C"/>
    <property type="match status" value="1"/>
</dbReference>
<name>A0A8J1XMU8_OWEFU</name>
<dbReference type="AlphaFoldDB" id="A0A8J1XMU8"/>
<dbReference type="PANTHER" id="PTHR43407">
    <property type="entry name" value="GLUTAMINE SYNTHETASE"/>
    <property type="match status" value="1"/>
</dbReference>
<comment type="caution">
    <text evidence="8">The sequence shown here is derived from an EMBL/GenBank/DDBJ whole genome shotgun (WGS) entry which is preliminary data.</text>
</comment>
<accession>A0A8J1XMU8</accession>
<dbReference type="PROSITE" id="PS51987">
    <property type="entry name" value="GS_CATALYTIC"/>
    <property type="match status" value="1"/>
</dbReference>
<gene>
    <name evidence="8" type="ORF">OFUS_LOCUS4976</name>
</gene>
<evidence type="ECO:0000256" key="2">
    <source>
        <dbReference type="ARBA" id="ARBA00037583"/>
    </source>
</evidence>
<evidence type="ECO:0000256" key="6">
    <source>
        <dbReference type="PROSITE-ProRule" id="PRU01331"/>
    </source>
</evidence>
<evidence type="ECO:0000313" key="9">
    <source>
        <dbReference type="Proteomes" id="UP000749559"/>
    </source>
</evidence>
<sequence>MASCSKKVLEDLERKASQCDYIRFTVADMNGIARGKVVPRRNLLSMAKQGVGIYGGILGIGPNGEITFFQEVKDTNHGNVQLIPEPNTFHLVPFDNSEVITGEVICEPHWYEDGTYQSASPRYVARQQLQRLDDMGLSVKSSCELEFLMFEKDRTTPVFSGRDICVHSVFASSQRLIYDIEQRLYKAGVDLETLQTEYTGGQFELVMKPMLGIQGADNVFNAKAGIKEICQTNDHFATFITKAGPEVGNGLHFNYSLYNKDDRNILYDPTQKYNLSEFAQQWIGGIIHHARAITVLHASTVNCFRRVGTPWAATKADWGIQNRMNTLRVKNKDENGTYFENRMSGGLGNPYLIMAANIAAGLDGVKNKMSLPQENNEDAVLLPKTLKEGIKALEDDEVICDALGNQFVRWFKEVKEIGEMNFVDVDIPDTEEALLKEKELYMHLM</sequence>
<evidence type="ECO:0000313" key="8">
    <source>
        <dbReference type="EMBL" id="CAH1778002.1"/>
    </source>
</evidence>